<feature type="signal peptide" evidence="1">
    <location>
        <begin position="1"/>
        <end position="19"/>
    </location>
</feature>
<keyword evidence="1" id="KW-0732">Signal</keyword>
<accession>A0A8J2K1J0</accession>
<dbReference type="EMBL" id="CAJVCH010178314">
    <property type="protein sequence ID" value="CAG7729434.1"/>
    <property type="molecule type" value="Genomic_DNA"/>
</dbReference>
<protein>
    <submittedName>
        <fullName evidence="2">Uncharacterized protein</fullName>
    </submittedName>
</protein>
<evidence type="ECO:0000313" key="3">
    <source>
        <dbReference type="Proteomes" id="UP000708208"/>
    </source>
</evidence>
<dbReference type="AlphaFoldDB" id="A0A8J2K1J0"/>
<sequence>MAFLLISALIVIQSYHLSAGNLVPQTALKFSGASELIFGNVLSSPTGSNRVDRAIADSSYNSATYQPTKCEIIKIDHRKLKRCEYSDGTATFKEMPIKKKSKKN</sequence>
<comment type="caution">
    <text evidence="2">The sequence shown here is derived from an EMBL/GenBank/DDBJ whole genome shotgun (WGS) entry which is preliminary data.</text>
</comment>
<gene>
    <name evidence="2" type="ORF">AFUS01_LOCUS18148</name>
</gene>
<reference evidence="2" key="1">
    <citation type="submission" date="2021-06" db="EMBL/GenBank/DDBJ databases">
        <authorList>
            <person name="Hodson N. C."/>
            <person name="Mongue J. A."/>
            <person name="Jaron S. K."/>
        </authorList>
    </citation>
    <scope>NUCLEOTIDE SEQUENCE</scope>
</reference>
<evidence type="ECO:0000256" key="1">
    <source>
        <dbReference type="SAM" id="SignalP"/>
    </source>
</evidence>
<proteinExistence type="predicted"/>
<organism evidence="2 3">
    <name type="scientific">Allacma fusca</name>
    <dbReference type="NCBI Taxonomy" id="39272"/>
    <lineage>
        <taxon>Eukaryota</taxon>
        <taxon>Metazoa</taxon>
        <taxon>Ecdysozoa</taxon>
        <taxon>Arthropoda</taxon>
        <taxon>Hexapoda</taxon>
        <taxon>Collembola</taxon>
        <taxon>Symphypleona</taxon>
        <taxon>Sminthuridae</taxon>
        <taxon>Allacma</taxon>
    </lineage>
</organism>
<feature type="chain" id="PRO_5035166596" evidence="1">
    <location>
        <begin position="20"/>
        <end position="104"/>
    </location>
</feature>
<evidence type="ECO:0000313" key="2">
    <source>
        <dbReference type="EMBL" id="CAG7729434.1"/>
    </source>
</evidence>
<keyword evidence="3" id="KW-1185">Reference proteome</keyword>
<dbReference type="Proteomes" id="UP000708208">
    <property type="component" value="Unassembled WGS sequence"/>
</dbReference>
<name>A0A8J2K1J0_9HEXA</name>